<name>A0A916ITI2_9BURK</name>
<protein>
    <recommendedName>
        <fullName evidence="3">DUF2789 domain-containing protein</fullName>
    </recommendedName>
</protein>
<reference evidence="1" key="1">
    <citation type="submission" date="2021-03" db="EMBL/GenBank/DDBJ databases">
        <authorList>
            <person name="Peeters C."/>
        </authorList>
    </citation>
    <scope>NUCLEOTIDE SEQUENCE</scope>
    <source>
        <strain evidence="1">LMG 31506</strain>
    </source>
</reference>
<comment type="caution">
    <text evidence="1">The sequence shown here is derived from an EMBL/GenBank/DDBJ whole genome shotgun (WGS) entry which is preliminary data.</text>
</comment>
<dbReference type="RefSeq" id="WP_211948066.1">
    <property type="nucleotide sequence ID" value="NZ_CAJPUY010000010.1"/>
</dbReference>
<dbReference type="InterPro" id="IPR021250">
    <property type="entry name" value="DUF2789"/>
</dbReference>
<evidence type="ECO:0008006" key="3">
    <source>
        <dbReference type="Google" id="ProtNLM"/>
    </source>
</evidence>
<dbReference type="EMBL" id="CAJPUY010000010">
    <property type="protein sequence ID" value="CAG2145010.1"/>
    <property type="molecule type" value="Genomic_DNA"/>
</dbReference>
<proteinExistence type="predicted"/>
<accession>A0A916ITI2</accession>
<dbReference type="Proteomes" id="UP000672934">
    <property type="component" value="Unassembled WGS sequence"/>
</dbReference>
<dbReference type="AlphaFoldDB" id="A0A916ITI2"/>
<dbReference type="Pfam" id="PF10982">
    <property type="entry name" value="DUF2789"/>
    <property type="match status" value="1"/>
</dbReference>
<gene>
    <name evidence="1" type="ORF">LMG31506_03118</name>
</gene>
<evidence type="ECO:0000313" key="2">
    <source>
        <dbReference type="Proteomes" id="UP000672934"/>
    </source>
</evidence>
<organism evidence="1 2">
    <name type="scientific">Cupriavidus yeoncheonensis</name>
    <dbReference type="NCBI Taxonomy" id="1462994"/>
    <lineage>
        <taxon>Bacteria</taxon>
        <taxon>Pseudomonadati</taxon>
        <taxon>Pseudomonadota</taxon>
        <taxon>Betaproteobacteria</taxon>
        <taxon>Burkholderiales</taxon>
        <taxon>Burkholderiaceae</taxon>
        <taxon>Cupriavidus</taxon>
    </lineage>
</organism>
<keyword evidence="2" id="KW-1185">Reference proteome</keyword>
<sequence>MEQAFHRFSELFAQLGLPSDESGIRHFIATHTPLPGDVELADAPFWTPAQATMLRDEIADDADWAEVVDQLNVALRAS</sequence>
<dbReference type="InterPro" id="IPR038086">
    <property type="entry name" value="DUF2789_sf"/>
</dbReference>
<evidence type="ECO:0000313" key="1">
    <source>
        <dbReference type="EMBL" id="CAG2145010.1"/>
    </source>
</evidence>
<dbReference type="Gene3D" id="1.10.10.1130">
    <property type="entry name" value="Uncharacterised protein PF10982, DUF2789"/>
    <property type="match status" value="1"/>
</dbReference>